<name>A0A6L7GWH8_9ACTN</name>
<evidence type="ECO:0000313" key="3">
    <source>
        <dbReference type="Proteomes" id="UP000475545"/>
    </source>
</evidence>
<accession>A0A6L7GWH8</accession>
<organism evidence="2 3">
    <name type="scientific">Gordonia mangrovi</name>
    <dbReference type="NCBI Taxonomy" id="2665643"/>
    <lineage>
        <taxon>Bacteria</taxon>
        <taxon>Bacillati</taxon>
        <taxon>Actinomycetota</taxon>
        <taxon>Actinomycetes</taxon>
        <taxon>Mycobacteriales</taxon>
        <taxon>Gordoniaceae</taxon>
        <taxon>Gordonia</taxon>
    </lineage>
</organism>
<proteinExistence type="predicted"/>
<evidence type="ECO:0000313" key="2">
    <source>
        <dbReference type="EMBL" id="MXP24349.1"/>
    </source>
</evidence>
<keyword evidence="1" id="KW-0732">Signal</keyword>
<dbReference type="InterPro" id="IPR036435">
    <property type="entry name" value="Leukocidin/porin_MspA_sf"/>
</dbReference>
<dbReference type="SUPFAM" id="SSF56959">
    <property type="entry name" value="Leukocidin-like"/>
    <property type="match status" value="1"/>
</dbReference>
<dbReference type="InterPro" id="IPR015286">
    <property type="entry name" value="Porin_fam_mycobact-type"/>
</dbReference>
<dbReference type="EMBL" id="WMBR01000011">
    <property type="protein sequence ID" value="MXP24349.1"/>
    <property type="molecule type" value="Genomic_DNA"/>
</dbReference>
<dbReference type="Pfam" id="PF09203">
    <property type="entry name" value="MspA"/>
    <property type="match status" value="1"/>
</dbReference>
<gene>
    <name evidence="2" type="ORF">GIY30_23795</name>
</gene>
<sequence>MACAVTGLFAGGGVATATAHPTRDGHTIYLDAYSIRATPIGSVDALSREAMLSADVHAAIRGITVGESVRATLEVGYQIGYPVSVAPTGVQVTAHTPELTLNAGVNAKINPNVQISGSGGGGSVGELGAQAGAEATVIPAADLVFQVGAGRVQTVTLAEISMTAPTSDIVLSGIQLSMSNAFGPVQVRPYAKISVATDTGIYVYTEYGVQRNI</sequence>
<dbReference type="AlphaFoldDB" id="A0A6L7GWH8"/>
<keyword evidence="3" id="KW-1185">Reference proteome</keyword>
<reference evidence="2 3" key="1">
    <citation type="submission" date="2019-11" db="EMBL/GenBank/DDBJ databases">
        <title>Gordonia sp. nov., a novel actinobacterium isolated from mangrove soil in Hainan.</title>
        <authorList>
            <person name="Huang X."/>
            <person name="Xie Y."/>
            <person name="Chu X."/>
            <person name="Xiao K."/>
        </authorList>
    </citation>
    <scope>NUCLEOTIDE SEQUENCE [LARGE SCALE GENOMIC DNA]</scope>
    <source>
        <strain evidence="2 3">HNM0687</strain>
    </source>
</reference>
<comment type="caution">
    <text evidence="2">The sequence shown here is derived from an EMBL/GenBank/DDBJ whole genome shotgun (WGS) entry which is preliminary data.</text>
</comment>
<dbReference type="Gene3D" id="2.60.40.1650">
    <property type="entry name" value="Porin MspA (Ig-like beta-sandwich domain)"/>
    <property type="match status" value="2"/>
</dbReference>
<evidence type="ECO:0000256" key="1">
    <source>
        <dbReference type="ARBA" id="ARBA00022729"/>
    </source>
</evidence>
<dbReference type="Proteomes" id="UP000475545">
    <property type="component" value="Unassembled WGS sequence"/>
</dbReference>
<protein>
    <submittedName>
        <fullName evidence="2">Porin</fullName>
    </submittedName>
</protein>